<evidence type="ECO:0000256" key="3">
    <source>
        <dbReference type="PROSITE-ProRule" id="PRU00339"/>
    </source>
</evidence>
<dbReference type="STRING" id="307507.A0A2V0PFC4"/>
<evidence type="ECO:0000256" key="2">
    <source>
        <dbReference type="ARBA" id="ARBA00022803"/>
    </source>
</evidence>
<evidence type="ECO:0000256" key="1">
    <source>
        <dbReference type="ARBA" id="ARBA00022737"/>
    </source>
</evidence>
<dbReference type="Proteomes" id="UP000247498">
    <property type="component" value="Unassembled WGS sequence"/>
</dbReference>
<dbReference type="InterPro" id="IPR019734">
    <property type="entry name" value="TPR_rpt"/>
</dbReference>
<evidence type="ECO:0000313" key="6">
    <source>
        <dbReference type="Proteomes" id="UP000247498"/>
    </source>
</evidence>
<feature type="compositionally biased region" description="Gly residues" evidence="4">
    <location>
        <begin position="983"/>
        <end position="992"/>
    </location>
</feature>
<dbReference type="Pfam" id="PF13432">
    <property type="entry name" value="TPR_16"/>
    <property type="match status" value="3"/>
</dbReference>
<feature type="compositionally biased region" description="Gly residues" evidence="4">
    <location>
        <begin position="1032"/>
        <end position="1045"/>
    </location>
</feature>
<dbReference type="PROSITE" id="PS50005">
    <property type="entry name" value="TPR"/>
    <property type="match status" value="1"/>
</dbReference>
<keyword evidence="6" id="KW-1185">Reference proteome</keyword>
<proteinExistence type="predicted"/>
<feature type="compositionally biased region" description="Gly residues" evidence="4">
    <location>
        <begin position="1116"/>
        <end position="1148"/>
    </location>
</feature>
<gene>
    <name evidence="5" type="ORF">Rsub_09359</name>
</gene>
<dbReference type="SUPFAM" id="SSF48452">
    <property type="entry name" value="TPR-like"/>
    <property type="match status" value="5"/>
</dbReference>
<dbReference type="Pfam" id="PF14559">
    <property type="entry name" value="TPR_19"/>
    <property type="match status" value="1"/>
</dbReference>
<feature type="compositionally biased region" description="Acidic residues" evidence="4">
    <location>
        <begin position="1075"/>
        <end position="1092"/>
    </location>
</feature>
<dbReference type="GO" id="GO:0000993">
    <property type="term" value="F:RNA polymerase II complex binding"/>
    <property type="evidence" value="ECO:0007669"/>
    <property type="project" value="TreeGrafter"/>
</dbReference>
<dbReference type="PANTHER" id="PTHR14027">
    <property type="entry name" value="RNA POLYMERASE-ASSOCIATED PROTEIN CTR9"/>
    <property type="match status" value="1"/>
</dbReference>
<dbReference type="EMBL" id="BDRX01000083">
    <property type="protein sequence ID" value="GBF96613.1"/>
    <property type="molecule type" value="Genomic_DNA"/>
</dbReference>
<evidence type="ECO:0000313" key="5">
    <source>
        <dbReference type="EMBL" id="GBF96613.1"/>
    </source>
</evidence>
<dbReference type="FunCoup" id="A0A2V0PFC4">
    <property type="interactions" value="1687"/>
</dbReference>
<dbReference type="GO" id="GO:0006368">
    <property type="term" value="P:transcription elongation by RNA polymerase II"/>
    <property type="evidence" value="ECO:0007669"/>
    <property type="project" value="TreeGrafter"/>
</dbReference>
<evidence type="ECO:0000256" key="4">
    <source>
        <dbReference type="SAM" id="MobiDB-lite"/>
    </source>
</evidence>
<keyword evidence="1" id="KW-0677">Repeat</keyword>
<feature type="compositionally biased region" description="Basic residues" evidence="4">
    <location>
        <begin position="971"/>
        <end position="980"/>
    </location>
</feature>
<dbReference type="InterPro" id="IPR031101">
    <property type="entry name" value="Ctr9"/>
</dbReference>
<feature type="compositionally biased region" description="Gly residues" evidence="4">
    <location>
        <begin position="1170"/>
        <end position="1183"/>
    </location>
</feature>
<comment type="caution">
    <text evidence="5">The sequence shown here is derived from an EMBL/GenBank/DDBJ whole genome shotgun (WGS) entry which is preliminary data.</text>
</comment>
<dbReference type="OrthoDB" id="343875at2759"/>
<name>A0A2V0PFC4_9CHLO</name>
<accession>A0A2V0PFC4</accession>
<feature type="region of interest" description="Disordered" evidence="4">
    <location>
        <begin position="952"/>
        <end position="1183"/>
    </location>
</feature>
<sequence length="1183" mass="121823">MASADQLQLPCQDGSIVVVDDLPDDVQGVVQFLESEAVPLQIWWDVARAYLAQGRTAQYLALLHSALEDDLLTAVEDYFKKRPTFEIVQLHCGLAAHHIEQFRLEADRAAKQQHLAAAAARVNTAKQEGPQEQLPFLAAGCLALAKGEANQALAEFRAAAQRRHNGRENASGLLGQACVHFGAGRYAEALEIYKAVLARNPSAPAEVRLGLAACFFRAGAMDRAQSAYERVLELDPSNADALLGLATLHLNGGGSVQQGLASALELLGRAFRADPGHPGVSVVLAHFLMLQGHHARALQLAEAAVAAADTDALRADAAALRARAAHALGRLQDAERGYAAAIRLDARAPLPRIGMAQAYLSRGEFINAASELESALSHAGPNIDALRLLGALAPELPDRVERRAGLFREAATRHPDDGGLLETLGELLAASDPKASLDAYEAALRAHRAGKGPGGGGGGGGGVPPRLLNNAAVLRYRSGQVGPAVELLAEAVAALAAGDGGLTPLQKVTLGYNMARLKEAAGDCGAAAEEYKRLLESFPSYTDCHLRLACLARAAGRSEEALEWAARAQAGAGGSAGAAADAAALAATLHLERGQYDACKKALDLILRGPGDGKANGAAAAAAGGGGGGGGGGHAPSDPYAKLAMAQLLLRTLPHGRTEAARARHKQSVENALGLYRSVLKAQPSNAFAANGLGVCLAEGGHLDAAREAFLAVQQAAVSSAGFMRLPDVYVNQGHVALAKQAYEQALALYDRAAAESHANDTQVLLYRARALYDRDDLRGARLALSAALHAAPGDPKLRFNLALVLQEWAVRVFKRQFPAGDESKLREYEAAAERLLTAKATFESLQAAGRPKTRIEPRKLQAHVEFCARTHALALQHVEAAERERNVTAAKRLRYEESLRAQEAARAEADLMAAAAEEARRGEIAARIQSQKQHLEAKLEDWKERKRMVVAAPDDEDGGGGGGGGGKPSRSGKKRRRKGDRGGAGSGGEGEGFLAEEEEEAAAGGSEEEEEFDEQAELKRAGLASDEDDGGSGSDGGGGGGGEGAPRARPAGRLRRRAAAAAAPDDGAGGGDASVEDLFGEDIFADPDEAAGEQAAPEAGQAGGDLADEDLADDLGGGGTPAPGGEAPGGGGGGGGGGGSGGGGGGSARKRARHGAAISDSEEEEDEGAPGGGGGGGGGGGE</sequence>
<dbReference type="PANTHER" id="PTHR14027:SF2">
    <property type="entry name" value="RNA POLYMERASE-ASSOCIATED PROTEIN CTR9 HOMOLOG"/>
    <property type="match status" value="1"/>
</dbReference>
<dbReference type="InterPro" id="IPR011990">
    <property type="entry name" value="TPR-like_helical_dom_sf"/>
</dbReference>
<dbReference type="GO" id="GO:0016593">
    <property type="term" value="C:Cdc73/Paf1 complex"/>
    <property type="evidence" value="ECO:0007669"/>
    <property type="project" value="TreeGrafter"/>
</dbReference>
<dbReference type="SMART" id="SM00028">
    <property type="entry name" value="TPR"/>
    <property type="match status" value="10"/>
</dbReference>
<reference evidence="5 6" key="1">
    <citation type="journal article" date="2018" name="Sci. Rep.">
        <title>Raphidocelis subcapitata (=Pseudokirchneriella subcapitata) provides an insight into genome evolution and environmental adaptations in the Sphaeropleales.</title>
        <authorList>
            <person name="Suzuki S."/>
            <person name="Yamaguchi H."/>
            <person name="Nakajima N."/>
            <person name="Kawachi M."/>
        </authorList>
    </citation>
    <scope>NUCLEOTIDE SEQUENCE [LARGE SCALE GENOMIC DNA]</scope>
    <source>
        <strain evidence="5 6">NIES-35</strain>
    </source>
</reference>
<dbReference type="InParanoid" id="A0A2V0PFC4"/>
<dbReference type="GO" id="GO:0006355">
    <property type="term" value="P:regulation of DNA-templated transcription"/>
    <property type="evidence" value="ECO:0007669"/>
    <property type="project" value="InterPro"/>
</dbReference>
<feature type="compositionally biased region" description="Acidic residues" evidence="4">
    <location>
        <begin position="995"/>
        <end position="1016"/>
    </location>
</feature>
<protein>
    <recommendedName>
        <fullName evidence="7">RNA polymerase-associated protein</fullName>
    </recommendedName>
</protein>
<dbReference type="AlphaFoldDB" id="A0A2V0PFC4"/>
<evidence type="ECO:0008006" key="7">
    <source>
        <dbReference type="Google" id="ProtNLM"/>
    </source>
</evidence>
<keyword evidence="2 3" id="KW-0802">TPR repeat</keyword>
<dbReference type="Gene3D" id="1.25.40.10">
    <property type="entry name" value="Tetratricopeptide repeat domain"/>
    <property type="match status" value="5"/>
</dbReference>
<organism evidence="5 6">
    <name type="scientific">Raphidocelis subcapitata</name>
    <dbReference type="NCBI Taxonomy" id="307507"/>
    <lineage>
        <taxon>Eukaryota</taxon>
        <taxon>Viridiplantae</taxon>
        <taxon>Chlorophyta</taxon>
        <taxon>core chlorophytes</taxon>
        <taxon>Chlorophyceae</taxon>
        <taxon>CS clade</taxon>
        <taxon>Sphaeropleales</taxon>
        <taxon>Selenastraceae</taxon>
        <taxon>Raphidocelis</taxon>
    </lineage>
</organism>
<feature type="repeat" description="TPR" evidence="3">
    <location>
        <begin position="205"/>
        <end position="238"/>
    </location>
</feature>